<dbReference type="AlphaFoldDB" id="A0A6B9XQ39"/>
<geneLocation type="mitochondrion" evidence="1"/>
<proteinExistence type="predicted"/>
<gene>
    <name evidence="1" type="primary">orf04180</name>
    <name evidence="1" type="ORF">Q903MT_gene4157</name>
</gene>
<evidence type="ECO:0000313" key="1">
    <source>
        <dbReference type="EMBL" id="QHR90134.1"/>
    </source>
</evidence>
<accession>A0A6B9XQ39</accession>
<reference evidence="1" key="1">
    <citation type="submission" date="2019-03" db="EMBL/GenBank/DDBJ databases">
        <title>Largest Complete Mitochondrial Genome of a Gymnosperm, Sitka Spruce (Picea sitchensis), Indicates Complex Physical Structure.</title>
        <authorList>
            <person name="Jackman S.D."/>
            <person name="Coombe L."/>
            <person name="Warren R."/>
            <person name="Kirk H."/>
            <person name="Trinh E."/>
            <person name="McLeod T."/>
            <person name="Pleasance S."/>
            <person name="Pandoh P."/>
            <person name="Zhao Y."/>
            <person name="Coope R."/>
            <person name="Bousquet J."/>
            <person name="Bohlmann J.C."/>
            <person name="Jones S.J.M."/>
            <person name="Birol I."/>
        </authorList>
    </citation>
    <scope>NUCLEOTIDE SEQUENCE</scope>
    <source>
        <strain evidence="1">Q903</strain>
    </source>
</reference>
<dbReference type="EMBL" id="MK697699">
    <property type="protein sequence ID" value="QHR90134.1"/>
    <property type="molecule type" value="Genomic_DNA"/>
</dbReference>
<name>A0A6B9XQ39_PICSI</name>
<keyword evidence="1" id="KW-0496">Mitochondrion</keyword>
<protein>
    <submittedName>
        <fullName evidence="1">Uncharacterized protein</fullName>
    </submittedName>
</protein>
<sequence length="34" mass="3839">MLLDIDLDLQRVMALEQQLLPLVQTEVGLASMKL</sequence>
<organism evidence="1">
    <name type="scientific">Picea sitchensis</name>
    <name type="common">Sitka spruce</name>
    <name type="synonym">Pinus sitchensis</name>
    <dbReference type="NCBI Taxonomy" id="3332"/>
    <lineage>
        <taxon>Eukaryota</taxon>
        <taxon>Viridiplantae</taxon>
        <taxon>Streptophyta</taxon>
        <taxon>Embryophyta</taxon>
        <taxon>Tracheophyta</taxon>
        <taxon>Spermatophyta</taxon>
        <taxon>Pinopsida</taxon>
        <taxon>Pinidae</taxon>
        <taxon>Conifers I</taxon>
        <taxon>Pinales</taxon>
        <taxon>Pinaceae</taxon>
        <taxon>Picea</taxon>
    </lineage>
</organism>